<comment type="caution">
    <text evidence="7">The sequence shown here is derived from an EMBL/GenBank/DDBJ whole genome shotgun (WGS) entry which is preliminary data.</text>
</comment>
<gene>
    <name evidence="7" type="ORF">H0S73_13920</name>
</gene>
<dbReference type="PANTHER" id="PTHR44757">
    <property type="entry name" value="DIGUANYLATE CYCLASE DGCP"/>
    <property type="match status" value="1"/>
</dbReference>
<dbReference type="GO" id="GO:0016020">
    <property type="term" value="C:membrane"/>
    <property type="evidence" value="ECO:0007669"/>
    <property type="project" value="UniProtKB-UniRule"/>
</dbReference>
<dbReference type="PROSITE" id="PS50924">
    <property type="entry name" value="MHYT"/>
    <property type="match status" value="1"/>
</dbReference>
<dbReference type="SUPFAM" id="SSF55073">
    <property type="entry name" value="Nucleotide cyclase"/>
    <property type="match status" value="1"/>
</dbReference>
<accession>A0A838BS06</accession>
<evidence type="ECO:0000256" key="2">
    <source>
        <dbReference type="PROSITE-ProRule" id="PRU00244"/>
    </source>
</evidence>
<dbReference type="FunFam" id="3.30.70.270:FF:000001">
    <property type="entry name" value="Diguanylate cyclase domain protein"/>
    <property type="match status" value="1"/>
</dbReference>
<dbReference type="SMART" id="SM00052">
    <property type="entry name" value="EAL"/>
    <property type="match status" value="1"/>
</dbReference>
<dbReference type="InterPro" id="IPR005330">
    <property type="entry name" value="MHYT_dom"/>
</dbReference>
<dbReference type="Pfam" id="PF13426">
    <property type="entry name" value="PAS_9"/>
    <property type="match status" value="1"/>
</dbReference>
<evidence type="ECO:0000259" key="3">
    <source>
        <dbReference type="PROSITE" id="PS50112"/>
    </source>
</evidence>
<evidence type="ECO:0000259" key="5">
    <source>
        <dbReference type="PROSITE" id="PS50887"/>
    </source>
</evidence>
<dbReference type="SMART" id="SM00267">
    <property type="entry name" value="GGDEF"/>
    <property type="match status" value="1"/>
</dbReference>
<feature type="domain" description="EAL" evidence="4">
    <location>
        <begin position="564"/>
        <end position="814"/>
    </location>
</feature>
<feature type="transmembrane region" description="Helical" evidence="2">
    <location>
        <begin position="131"/>
        <end position="153"/>
    </location>
</feature>
<feature type="transmembrane region" description="Helical" evidence="2">
    <location>
        <begin position="243"/>
        <end position="265"/>
    </location>
</feature>
<dbReference type="CDD" id="cd00130">
    <property type="entry name" value="PAS"/>
    <property type="match status" value="1"/>
</dbReference>
<reference evidence="7 8" key="1">
    <citation type="submission" date="2020-07" db="EMBL/GenBank/DDBJ databases">
        <title>Draft genome and description of Microvirga mediterraneensis Marseille-Q2068 sp. nov.</title>
        <authorList>
            <person name="Boxberger M."/>
        </authorList>
    </citation>
    <scope>NUCLEOTIDE SEQUENCE [LARGE SCALE GENOMIC DNA]</scope>
    <source>
        <strain evidence="7 8">Marseille-Q2068</strain>
    </source>
</reference>
<dbReference type="Proteomes" id="UP000572984">
    <property type="component" value="Unassembled WGS sequence"/>
</dbReference>
<dbReference type="CDD" id="cd01948">
    <property type="entry name" value="EAL"/>
    <property type="match status" value="1"/>
</dbReference>
<sequence length="827" mass="89075">MIFPYLCYRPDSLSRDTIDAAGDLQRLTMLTVYDCIVSEHDLRLVALAALVCALASLTGINLLHHARRMDGRGRLAWLTIAAASTGFGIWSTHFIAMLAFSPSLPTAYNVTLTIISLIAAVMLTGIGLGTALLSGVALASWIGGAIVGGGIAVMHYTGMAAFEVSGTIAWDPALVAASILLGGLLGAAALAMALGQSSRGGILLGALLLTLAICSHHFTAMGAVSITPDPSIALSPSSIHTEWLASGVAFVSLSILLLAVVALSLDIRERRRASLEMQRMRDLTDAAVEGLVLCDGGSIVTVNQSFARLTGLTSEQIAGQSLADWIPDSAKRDKLFGWPGQAVEADLRKADGTLVPVELIARQITYNGAPHNVVAFRDLRDRRDAEARIRYLAHHDPLTGLGNRASFDHRLDREIRLHRRTKRQMALLCLDLDGFKDVNDLYGHATGDQVLQDIAKHLSSALVDGQMFARLGGDEFAIIAPHVTDPTQVGQLADALLKGLKWDEEGVPVGLVSVSIGIALYPSDGKDRTELLSSADAALYRAKTEGKGTYRFFEASMGAQIRERRSIEHDLRSAIANNELGLAYQPQAQVDTGEVNGFEVLLRWKHPTRGDVSPALFIPIAEESGLILKIGEWVMREACREAASWKRPLTVAVNVSALQLTSDGFVEFVQATLEQTNLPAKRLEIEITETALIRDPNRALVSLQRLKEIGVNIAMDDFGTGYSSLSNLRAFPFDKIKIDRSFIQAVHANPQAAAIVRAVLGLGRGLGLPVIAEGVETSEELRFLGLEGCTEAQGYLFGRPAPIMEFMQLISDNIMVLPKPLIRAVGD</sequence>
<organism evidence="7 8">
    <name type="scientific">Microvirga mediterraneensis</name>
    <dbReference type="NCBI Taxonomy" id="2754695"/>
    <lineage>
        <taxon>Bacteria</taxon>
        <taxon>Pseudomonadati</taxon>
        <taxon>Pseudomonadota</taxon>
        <taxon>Alphaproteobacteria</taxon>
        <taxon>Hyphomicrobiales</taxon>
        <taxon>Methylobacteriaceae</taxon>
        <taxon>Microvirga</taxon>
    </lineage>
</organism>
<dbReference type="NCBIfam" id="TIGR00229">
    <property type="entry name" value="sensory_box"/>
    <property type="match status" value="1"/>
</dbReference>
<evidence type="ECO:0000256" key="1">
    <source>
        <dbReference type="ARBA" id="ARBA00051114"/>
    </source>
</evidence>
<dbReference type="InterPro" id="IPR000014">
    <property type="entry name" value="PAS"/>
</dbReference>
<comment type="catalytic activity">
    <reaction evidence="1">
        <text>3',3'-c-di-GMP + H2O = 5'-phosphoguanylyl(3'-&gt;5')guanosine + H(+)</text>
        <dbReference type="Rhea" id="RHEA:24902"/>
        <dbReference type="ChEBI" id="CHEBI:15377"/>
        <dbReference type="ChEBI" id="CHEBI:15378"/>
        <dbReference type="ChEBI" id="CHEBI:58754"/>
        <dbReference type="ChEBI" id="CHEBI:58805"/>
        <dbReference type="EC" id="3.1.4.52"/>
    </reaction>
    <physiologicalReaction direction="left-to-right" evidence="1">
        <dbReference type="Rhea" id="RHEA:24903"/>
    </physiologicalReaction>
</comment>
<dbReference type="SMART" id="SM00091">
    <property type="entry name" value="PAS"/>
    <property type="match status" value="1"/>
</dbReference>
<evidence type="ECO:0000259" key="6">
    <source>
        <dbReference type="PROSITE" id="PS50924"/>
    </source>
</evidence>
<dbReference type="InterPro" id="IPR029787">
    <property type="entry name" value="Nucleotide_cyclase"/>
</dbReference>
<dbReference type="Pfam" id="PF03707">
    <property type="entry name" value="MHYT"/>
    <property type="match status" value="2"/>
</dbReference>
<dbReference type="InterPro" id="IPR052155">
    <property type="entry name" value="Biofilm_reg_signaling"/>
</dbReference>
<protein>
    <submittedName>
        <fullName evidence="7">EAL domain-containing protein</fullName>
    </submittedName>
</protein>
<feature type="domain" description="MHYT" evidence="6">
    <location>
        <begin position="40"/>
        <end position="227"/>
    </location>
</feature>
<dbReference type="SUPFAM" id="SSF55785">
    <property type="entry name" value="PYP-like sensor domain (PAS domain)"/>
    <property type="match status" value="1"/>
</dbReference>
<keyword evidence="2" id="KW-0472">Membrane</keyword>
<feature type="transmembrane region" description="Helical" evidence="2">
    <location>
        <begin position="75"/>
        <end position="100"/>
    </location>
</feature>
<dbReference type="AlphaFoldDB" id="A0A838BS06"/>
<name>A0A838BS06_9HYPH</name>
<feature type="domain" description="GGDEF" evidence="5">
    <location>
        <begin position="423"/>
        <end position="555"/>
    </location>
</feature>
<dbReference type="Pfam" id="PF00990">
    <property type="entry name" value="GGDEF"/>
    <property type="match status" value="1"/>
</dbReference>
<dbReference type="InterPro" id="IPR000160">
    <property type="entry name" value="GGDEF_dom"/>
</dbReference>
<feature type="transmembrane region" description="Helical" evidence="2">
    <location>
        <begin position="173"/>
        <end position="194"/>
    </location>
</feature>
<feature type="transmembrane region" description="Helical" evidence="2">
    <location>
        <begin position="106"/>
        <end position="124"/>
    </location>
</feature>
<keyword evidence="2" id="KW-0812">Transmembrane</keyword>
<evidence type="ECO:0000313" key="7">
    <source>
        <dbReference type="EMBL" id="MBA1157226.1"/>
    </source>
</evidence>
<dbReference type="PROSITE" id="PS50887">
    <property type="entry name" value="GGDEF"/>
    <property type="match status" value="1"/>
</dbReference>
<dbReference type="Gene3D" id="3.30.70.270">
    <property type="match status" value="1"/>
</dbReference>
<dbReference type="InterPro" id="IPR035919">
    <property type="entry name" value="EAL_sf"/>
</dbReference>
<dbReference type="GO" id="GO:0071732">
    <property type="term" value="P:cellular response to nitric oxide"/>
    <property type="evidence" value="ECO:0007669"/>
    <property type="project" value="UniProtKB-ARBA"/>
</dbReference>
<evidence type="ECO:0000313" key="8">
    <source>
        <dbReference type="Proteomes" id="UP000572984"/>
    </source>
</evidence>
<dbReference type="GO" id="GO:0071111">
    <property type="term" value="F:cyclic-guanylate-specific phosphodiesterase activity"/>
    <property type="evidence" value="ECO:0007669"/>
    <property type="project" value="UniProtKB-EC"/>
</dbReference>
<feature type="transmembrane region" description="Helical" evidence="2">
    <location>
        <begin position="201"/>
        <end position="223"/>
    </location>
</feature>
<dbReference type="PROSITE" id="PS50883">
    <property type="entry name" value="EAL"/>
    <property type="match status" value="1"/>
</dbReference>
<dbReference type="Gene3D" id="3.20.20.450">
    <property type="entry name" value="EAL domain"/>
    <property type="match status" value="1"/>
</dbReference>
<dbReference type="FunFam" id="3.20.20.450:FF:000001">
    <property type="entry name" value="Cyclic di-GMP phosphodiesterase yahA"/>
    <property type="match status" value="1"/>
</dbReference>
<proteinExistence type="predicted"/>
<dbReference type="SUPFAM" id="SSF141868">
    <property type="entry name" value="EAL domain-like"/>
    <property type="match status" value="1"/>
</dbReference>
<dbReference type="InterPro" id="IPR001633">
    <property type="entry name" value="EAL_dom"/>
</dbReference>
<keyword evidence="2" id="KW-1133">Transmembrane helix</keyword>
<dbReference type="PANTHER" id="PTHR44757:SF2">
    <property type="entry name" value="BIOFILM ARCHITECTURE MAINTENANCE PROTEIN MBAA"/>
    <property type="match status" value="1"/>
</dbReference>
<dbReference type="Gene3D" id="3.30.450.20">
    <property type="entry name" value="PAS domain"/>
    <property type="match status" value="1"/>
</dbReference>
<dbReference type="Pfam" id="PF00563">
    <property type="entry name" value="EAL"/>
    <property type="match status" value="1"/>
</dbReference>
<dbReference type="NCBIfam" id="TIGR00254">
    <property type="entry name" value="GGDEF"/>
    <property type="match status" value="1"/>
</dbReference>
<dbReference type="PROSITE" id="PS50112">
    <property type="entry name" value="PAS"/>
    <property type="match status" value="1"/>
</dbReference>
<dbReference type="InterPro" id="IPR035965">
    <property type="entry name" value="PAS-like_dom_sf"/>
</dbReference>
<dbReference type="CDD" id="cd01949">
    <property type="entry name" value="GGDEF"/>
    <property type="match status" value="1"/>
</dbReference>
<feature type="domain" description="PAS" evidence="3">
    <location>
        <begin position="297"/>
        <end position="322"/>
    </location>
</feature>
<keyword evidence="8" id="KW-1185">Reference proteome</keyword>
<evidence type="ECO:0000259" key="4">
    <source>
        <dbReference type="PROSITE" id="PS50883"/>
    </source>
</evidence>
<dbReference type="InterPro" id="IPR043128">
    <property type="entry name" value="Rev_trsase/Diguanyl_cyclase"/>
</dbReference>
<dbReference type="EMBL" id="JACDXJ010000001">
    <property type="protein sequence ID" value="MBA1157226.1"/>
    <property type="molecule type" value="Genomic_DNA"/>
</dbReference>
<feature type="transmembrane region" description="Helical" evidence="2">
    <location>
        <begin position="44"/>
        <end position="63"/>
    </location>
</feature>